<dbReference type="InterPro" id="IPR036249">
    <property type="entry name" value="Thioredoxin-like_sf"/>
</dbReference>
<sequence>MSPEGVSDAISPSDMRSDNRSSKRRAVNEAYDGGAITSGRRCDTSGLDANEAFARQHGFTGTPVIVRDDGAVLHGFRPREFLETWLKEKVS</sequence>
<evidence type="ECO:0000256" key="1">
    <source>
        <dbReference type="SAM" id="MobiDB-lite"/>
    </source>
</evidence>
<dbReference type="Proteomes" id="UP000248014">
    <property type="component" value="Unassembled WGS sequence"/>
</dbReference>
<evidence type="ECO:0008006" key="4">
    <source>
        <dbReference type="Google" id="ProtNLM"/>
    </source>
</evidence>
<dbReference type="SUPFAM" id="SSF52833">
    <property type="entry name" value="Thioredoxin-like"/>
    <property type="match status" value="1"/>
</dbReference>
<dbReference type="Gene3D" id="3.40.30.10">
    <property type="entry name" value="Glutaredoxin"/>
    <property type="match status" value="1"/>
</dbReference>
<organism evidence="2 3">
    <name type="scientific">Blastomonas natatoria</name>
    <dbReference type="NCBI Taxonomy" id="34015"/>
    <lineage>
        <taxon>Bacteria</taxon>
        <taxon>Pseudomonadati</taxon>
        <taxon>Pseudomonadota</taxon>
        <taxon>Alphaproteobacteria</taxon>
        <taxon>Sphingomonadales</taxon>
        <taxon>Sphingomonadaceae</taxon>
        <taxon>Blastomonas</taxon>
    </lineage>
</organism>
<reference evidence="2 3" key="1">
    <citation type="submission" date="2018-05" db="EMBL/GenBank/DDBJ databases">
        <title>Genomic Encyclopedia of Type Strains, Phase IV (KMG-IV): sequencing the most valuable type-strain genomes for metagenomic binning, comparative biology and taxonomic classification.</title>
        <authorList>
            <person name="Goeker M."/>
        </authorList>
    </citation>
    <scope>NUCLEOTIDE SEQUENCE [LARGE SCALE GENOMIC DNA]</scope>
    <source>
        <strain evidence="2 3">DSM 3183</strain>
    </source>
</reference>
<comment type="caution">
    <text evidence="2">The sequence shown here is derived from an EMBL/GenBank/DDBJ whole genome shotgun (WGS) entry which is preliminary data.</text>
</comment>
<evidence type="ECO:0000313" key="2">
    <source>
        <dbReference type="EMBL" id="PXW69734.1"/>
    </source>
</evidence>
<protein>
    <recommendedName>
        <fullName evidence="4">Thioredoxin-like protein</fullName>
    </recommendedName>
</protein>
<accession>A0A2V3UU33</accession>
<dbReference type="EMBL" id="QJJM01000015">
    <property type="protein sequence ID" value="PXW69734.1"/>
    <property type="molecule type" value="Genomic_DNA"/>
</dbReference>
<feature type="region of interest" description="Disordered" evidence="1">
    <location>
        <begin position="1"/>
        <end position="42"/>
    </location>
</feature>
<name>A0A2V3UU33_9SPHN</name>
<keyword evidence="3" id="KW-1185">Reference proteome</keyword>
<dbReference type="AlphaFoldDB" id="A0A2V3UU33"/>
<evidence type="ECO:0000313" key="3">
    <source>
        <dbReference type="Proteomes" id="UP000248014"/>
    </source>
</evidence>
<gene>
    <name evidence="2" type="ORF">C7451_1153</name>
</gene>
<proteinExistence type="predicted"/>